<gene>
    <name evidence="1" type="ORF">CCACVL1_29889</name>
</gene>
<dbReference type="EMBL" id="AWWV01015874">
    <property type="protein sequence ID" value="OMO51277.1"/>
    <property type="molecule type" value="Genomic_DNA"/>
</dbReference>
<comment type="caution">
    <text evidence="1">The sequence shown here is derived from an EMBL/GenBank/DDBJ whole genome shotgun (WGS) entry which is preliminary data.</text>
</comment>
<reference evidence="1 2" key="1">
    <citation type="submission" date="2013-09" db="EMBL/GenBank/DDBJ databases">
        <title>Corchorus capsularis genome sequencing.</title>
        <authorList>
            <person name="Alam M."/>
            <person name="Haque M.S."/>
            <person name="Islam M.S."/>
            <person name="Emdad E.M."/>
            <person name="Islam M.M."/>
            <person name="Ahmed B."/>
            <person name="Halim A."/>
            <person name="Hossen Q.M.M."/>
            <person name="Hossain M.Z."/>
            <person name="Ahmed R."/>
            <person name="Khan M.M."/>
            <person name="Islam R."/>
            <person name="Rashid M.M."/>
            <person name="Khan S.A."/>
            <person name="Rahman M.S."/>
            <person name="Alam M."/>
        </authorList>
    </citation>
    <scope>NUCLEOTIDE SEQUENCE [LARGE SCALE GENOMIC DNA]</scope>
    <source>
        <strain evidence="2">cv. CVL-1</strain>
        <tissue evidence="1">Whole seedling</tissue>
    </source>
</reference>
<accession>A0A1R3FZP3</accession>
<dbReference type="Gramene" id="OMO51277">
    <property type="protein sequence ID" value="OMO51277"/>
    <property type="gene ID" value="CCACVL1_29889"/>
</dbReference>
<dbReference type="Proteomes" id="UP000188268">
    <property type="component" value="Unassembled WGS sequence"/>
</dbReference>
<organism evidence="1 2">
    <name type="scientific">Corchorus capsularis</name>
    <name type="common">Jute</name>
    <dbReference type="NCBI Taxonomy" id="210143"/>
    <lineage>
        <taxon>Eukaryota</taxon>
        <taxon>Viridiplantae</taxon>
        <taxon>Streptophyta</taxon>
        <taxon>Embryophyta</taxon>
        <taxon>Tracheophyta</taxon>
        <taxon>Spermatophyta</taxon>
        <taxon>Magnoliopsida</taxon>
        <taxon>eudicotyledons</taxon>
        <taxon>Gunneridae</taxon>
        <taxon>Pentapetalae</taxon>
        <taxon>rosids</taxon>
        <taxon>malvids</taxon>
        <taxon>Malvales</taxon>
        <taxon>Malvaceae</taxon>
        <taxon>Grewioideae</taxon>
        <taxon>Apeibeae</taxon>
        <taxon>Corchorus</taxon>
    </lineage>
</organism>
<dbReference type="AlphaFoldDB" id="A0A1R3FZP3"/>
<proteinExistence type="predicted"/>
<protein>
    <submittedName>
        <fullName evidence="1">Uncharacterized protein</fullName>
    </submittedName>
</protein>
<name>A0A1R3FZP3_COCAP</name>
<keyword evidence="2" id="KW-1185">Reference proteome</keyword>
<dbReference type="OrthoDB" id="10437544at2759"/>
<sequence length="43" mass="4995">MAVSRIVSNDSMTYLVKLFDNRKEFSTEKAIKHIGIHEIWGND</sequence>
<evidence type="ECO:0000313" key="1">
    <source>
        <dbReference type="EMBL" id="OMO51277.1"/>
    </source>
</evidence>
<evidence type="ECO:0000313" key="2">
    <source>
        <dbReference type="Proteomes" id="UP000188268"/>
    </source>
</evidence>